<keyword evidence="7" id="KW-0539">Nucleus</keyword>
<keyword evidence="5" id="KW-0227">DNA damage</keyword>
<dbReference type="InterPro" id="IPR027417">
    <property type="entry name" value="P-loop_NTPase"/>
</dbReference>
<dbReference type="GO" id="GO:0033314">
    <property type="term" value="P:mitotic DNA replication checkpoint signaling"/>
    <property type="evidence" value="ECO:0007669"/>
    <property type="project" value="TreeGrafter"/>
</dbReference>
<evidence type="ECO:0000256" key="7">
    <source>
        <dbReference type="ARBA" id="ARBA00023242"/>
    </source>
</evidence>
<evidence type="ECO:0000313" key="10">
    <source>
        <dbReference type="EMBL" id="KAI5079280.1"/>
    </source>
</evidence>
<keyword evidence="3" id="KW-0150">Chloroplast</keyword>
<dbReference type="Pfam" id="PF03215">
    <property type="entry name" value="Rad17"/>
    <property type="match status" value="1"/>
</dbReference>
<dbReference type="PANTHER" id="PTHR12172:SF0">
    <property type="entry name" value="CELL CYCLE CHECKPOINT PROTEIN RAD17"/>
    <property type="match status" value="1"/>
</dbReference>
<evidence type="ECO:0000256" key="9">
    <source>
        <dbReference type="SAM" id="MobiDB-lite"/>
    </source>
</evidence>
<feature type="region of interest" description="Disordered" evidence="9">
    <location>
        <begin position="14"/>
        <end position="39"/>
    </location>
</feature>
<dbReference type="EMBL" id="JABFUD020000005">
    <property type="protein sequence ID" value="KAI5079280.1"/>
    <property type="molecule type" value="Genomic_DNA"/>
</dbReference>
<keyword evidence="11" id="KW-1185">Reference proteome</keyword>
<dbReference type="GO" id="GO:0000077">
    <property type="term" value="P:DNA damage checkpoint signaling"/>
    <property type="evidence" value="ECO:0007669"/>
    <property type="project" value="TreeGrafter"/>
</dbReference>
<keyword evidence="3" id="KW-0934">Plastid</keyword>
<protein>
    <recommendedName>
        <fullName evidence="12">Cell cycle checkpoint protein RAD17</fullName>
    </recommendedName>
</protein>
<sequence length="651" mass="71989">MGKKRRHTFIFLSDDEDADNASRQQPAADNGGASQASSTSFHSHIYHSEKCGLAKLENVDFGVKCPTQFPDLQPWTDKYSPREISDLVVHAKKVADVREWMVTTLKTTGKPHDGGNVLLLSGPTGAGKTAVVHVLVNQFQEVELCEWDPPVPTLWKEHLHVNADIPYISKVDQFIDFLSKVKKYSGLPLVRKLTNEGNRSPLLKSGLTRMHKVLLIDDLPVVHGRELLNKLCHCLRNFALSVQFPTIVIATDFSEEEHGQGTSFLTVDVAEALESGGAKKVLFNPITANAVKKVLNKIVLAENCSISSESVSFIAESCGGDIRHAINCLQFLCVGFNSVSGTWDPGGKNILYETPKRRRGLRNGTRNKSKRFIKCAASASDHTSSIGCRDGSLSLFHALGKVLHNKRLTENDKDSGKSNISFILKDELQRHPLNMEAPELLISQAHVDAASFLYFLHENVLEFVDEEGIEDVSVAFTYFSDVDCLLKHKKPNTSGILHTLDEIDSGHIAEAVAGSIAARGALFANSHPSKPRWLSLRAPVVRQVDRLLNQKKAELRAKSWRVSIDCSTMFTHNVQATELEPFYKHIGCTSFATGQSANIADSSLSFVDNELNSSLSFLQDEDLLSNIMAIDLSKAMDADIMEKSDDEIEEW</sequence>
<dbReference type="AlphaFoldDB" id="A0A9D4V4E2"/>
<dbReference type="InterPro" id="IPR047854">
    <property type="entry name" value="RFC_lid"/>
</dbReference>
<feature type="compositionally biased region" description="Polar residues" evidence="9">
    <location>
        <begin position="21"/>
        <end position="39"/>
    </location>
</feature>
<keyword evidence="4" id="KW-0547">Nucleotide-binding</keyword>
<proteinExistence type="inferred from homology"/>
<gene>
    <name evidence="10" type="ORF">GOP47_0004759</name>
</gene>
<comment type="similarity">
    <text evidence="2">Belongs to the rad17/RAD24 family.</text>
</comment>
<comment type="subcellular location">
    <subcellularLocation>
        <location evidence="1">Nucleus</location>
    </subcellularLocation>
</comment>
<evidence type="ECO:0000256" key="1">
    <source>
        <dbReference type="ARBA" id="ARBA00004123"/>
    </source>
</evidence>
<organism evidence="10 11">
    <name type="scientific">Adiantum capillus-veneris</name>
    <name type="common">Maidenhair fern</name>
    <dbReference type="NCBI Taxonomy" id="13818"/>
    <lineage>
        <taxon>Eukaryota</taxon>
        <taxon>Viridiplantae</taxon>
        <taxon>Streptophyta</taxon>
        <taxon>Embryophyta</taxon>
        <taxon>Tracheophyta</taxon>
        <taxon>Polypodiopsida</taxon>
        <taxon>Polypodiidae</taxon>
        <taxon>Polypodiales</taxon>
        <taxon>Pteridineae</taxon>
        <taxon>Pteridaceae</taxon>
        <taxon>Vittarioideae</taxon>
        <taxon>Adiantum</taxon>
    </lineage>
</organism>
<dbReference type="PANTHER" id="PTHR12172">
    <property type="entry name" value="CELL CYCLE CHECKPOINT PROTEIN RAD17"/>
    <property type="match status" value="1"/>
</dbReference>
<name>A0A9D4V4E2_ADICA</name>
<evidence type="ECO:0000256" key="2">
    <source>
        <dbReference type="ARBA" id="ARBA00006168"/>
    </source>
</evidence>
<evidence type="ECO:0000256" key="6">
    <source>
        <dbReference type="ARBA" id="ARBA00022840"/>
    </source>
</evidence>
<accession>A0A9D4V4E2</accession>
<dbReference type="GO" id="GO:0003682">
    <property type="term" value="F:chromatin binding"/>
    <property type="evidence" value="ECO:0007669"/>
    <property type="project" value="TreeGrafter"/>
</dbReference>
<dbReference type="Gene3D" id="1.10.8.60">
    <property type="match status" value="1"/>
</dbReference>
<dbReference type="CDD" id="cd18140">
    <property type="entry name" value="HLD_clamp_RFC"/>
    <property type="match status" value="1"/>
</dbReference>
<dbReference type="GO" id="GO:0006281">
    <property type="term" value="P:DNA repair"/>
    <property type="evidence" value="ECO:0007669"/>
    <property type="project" value="InterPro"/>
</dbReference>
<dbReference type="GO" id="GO:0005524">
    <property type="term" value="F:ATP binding"/>
    <property type="evidence" value="ECO:0007669"/>
    <property type="project" value="UniProtKB-KW"/>
</dbReference>
<evidence type="ECO:0000313" key="11">
    <source>
        <dbReference type="Proteomes" id="UP000886520"/>
    </source>
</evidence>
<dbReference type="Gene3D" id="3.40.50.300">
    <property type="entry name" value="P-loop containing nucleotide triphosphate hydrolases"/>
    <property type="match status" value="1"/>
</dbReference>
<dbReference type="InterPro" id="IPR004582">
    <property type="entry name" value="Checkpoint_prot_Rad17_Rad24"/>
</dbReference>
<dbReference type="Proteomes" id="UP000886520">
    <property type="component" value="Chromosome 5"/>
</dbReference>
<evidence type="ECO:0000256" key="5">
    <source>
        <dbReference type="ARBA" id="ARBA00022763"/>
    </source>
</evidence>
<evidence type="ECO:0000256" key="8">
    <source>
        <dbReference type="ARBA" id="ARBA00023306"/>
    </source>
</evidence>
<dbReference type="GO" id="GO:0005634">
    <property type="term" value="C:nucleus"/>
    <property type="evidence" value="ECO:0007669"/>
    <property type="project" value="UniProtKB-SubCell"/>
</dbReference>
<reference evidence="10 11" key="1">
    <citation type="submission" date="2021-01" db="EMBL/GenBank/DDBJ databases">
        <title>Adiantum capillus-veneris genome.</title>
        <authorList>
            <person name="Fang Y."/>
            <person name="Liao Q."/>
        </authorList>
    </citation>
    <scope>NUCLEOTIDE SEQUENCE [LARGE SCALE GENOMIC DNA]</scope>
    <source>
        <strain evidence="10">H3</strain>
        <tissue evidence="10">Leaf</tissue>
    </source>
</reference>
<dbReference type="GO" id="GO:0003689">
    <property type="term" value="F:DNA clamp loader activity"/>
    <property type="evidence" value="ECO:0007669"/>
    <property type="project" value="TreeGrafter"/>
</dbReference>
<keyword evidence="8" id="KW-0131">Cell cycle</keyword>
<dbReference type="OrthoDB" id="10265971at2759"/>
<comment type="caution">
    <text evidence="10">The sequence shown here is derived from an EMBL/GenBank/DDBJ whole genome shotgun (WGS) entry which is preliminary data.</text>
</comment>
<evidence type="ECO:0008006" key="12">
    <source>
        <dbReference type="Google" id="ProtNLM"/>
    </source>
</evidence>
<evidence type="ECO:0000256" key="3">
    <source>
        <dbReference type="ARBA" id="ARBA00022528"/>
    </source>
</evidence>
<keyword evidence="6" id="KW-0067">ATP-binding</keyword>
<dbReference type="SUPFAM" id="SSF52540">
    <property type="entry name" value="P-loop containing nucleoside triphosphate hydrolases"/>
    <property type="match status" value="1"/>
</dbReference>
<evidence type="ECO:0000256" key="4">
    <source>
        <dbReference type="ARBA" id="ARBA00022741"/>
    </source>
</evidence>